<feature type="compositionally biased region" description="Basic and acidic residues" evidence="1">
    <location>
        <begin position="139"/>
        <end position="151"/>
    </location>
</feature>
<feature type="region of interest" description="Disordered" evidence="1">
    <location>
        <begin position="1"/>
        <end position="70"/>
    </location>
</feature>
<dbReference type="EMBL" id="WEIV01009409">
    <property type="protein sequence ID" value="NWI52416.1"/>
    <property type="molecule type" value="Genomic_DNA"/>
</dbReference>
<name>A0A851C820_CALVR</name>
<proteinExistence type="predicted"/>
<comment type="caution">
    <text evidence="2">The sequence shown here is derived from an EMBL/GenBank/DDBJ whole genome shotgun (WGS) entry which is preliminary data.</text>
</comment>
<evidence type="ECO:0000313" key="3">
    <source>
        <dbReference type="Proteomes" id="UP000642973"/>
    </source>
</evidence>
<feature type="non-terminal residue" evidence="2">
    <location>
        <position position="1"/>
    </location>
</feature>
<feature type="region of interest" description="Disordered" evidence="1">
    <location>
        <begin position="82"/>
        <end position="151"/>
    </location>
</feature>
<keyword evidence="3" id="KW-1185">Reference proteome</keyword>
<sequence>AAQENEPKPPLSKPPLAQKPSLNNEISHNKNTSNKCGFLQSRLSGSRTNIHSVKERKEMDENNSTAEATDTRFLNIALKTTGHQHSLYQGSSKSVEEKTEEEEMSVAKTTVVKKITQKESDSSSSKFHKIDTVLGAGKLSDESQEKKDGNK</sequence>
<protein>
    <submittedName>
        <fullName evidence="2">FYB1 protein</fullName>
    </submittedName>
</protein>
<reference evidence="2" key="1">
    <citation type="submission" date="2019-10" db="EMBL/GenBank/DDBJ databases">
        <title>Bird 10,000 Genomes (B10K) Project - Family phase.</title>
        <authorList>
            <person name="Zhang G."/>
        </authorList>
    </citation>
    <scope>NUCLEOTIDE SEQUENCE</scope>
    <source>
        <strain evidence="2">B10K-DU-002-55</strain>
        <tissue evidence="2">Muscle</tissue>
    </source>
</reference>
<accession>A0A851C820</accession>
<dbReference type="AlphaFoldDB" id="A0A851C820"/>
<evidence type="ECO:0000313" key="2">
    <source>
        <dbReference type="EMBL" id="NWI52416.1"/>
    </source>
</evidence>
<dbReference type="Proteomes" id="UP000642973">
    <property type="component" value="Unassembled WGS sequence"/>
</dbReference>
<feature type="compositionally biased region" description="Polar residues" evidence="1">
    <location>
        <begin position="20"/>
        <end position="51"/>
    </location>
</feature>
<feature type="non-terminal residue" evidence="2">
    <location>
        <position position="151"/>
    </location>
</feature>
<gene>
    <name evidence="2" type="primary">Fyb1</name>
    <name evidence="2" type="ORF">CALVIR_R14452</name>
</gene>
<evidence type="ECO:0000256" key="1">
    <source>
        <dbReference type="SAM" id="MobiDB-lite"/>
    </source>
</evidence>
<organism evidence="2 3">
    <name type="scientific">Calyptomena viridis</name>
    <name type="common">Lesser green broadbill</name>
    <dbReference type="NCBI Taxonomy" id="135972"/>
    <lineage>
        <taxon>Eukaryota</taxon>
        <taxon>Metazoa</taxon>
        <taxon>Chordata</taxon>
        <taxon>Craniata</taxon>
        <taxon>Vertebrata</taxon>
        <taxon>Euteleostomi</taxon>
        <taxon>Archelosauria</taxon>
        <taxon>Archosauria</taxon>
        <taxon>Dinosauria</taxon>
        <taxon>Saurischia</taxon>
        <taxon>Theropoda</taxon>
        <taxon>Coelurosauria</taxon>
        <taxon>Aves</taxon>
        <taxon>Neognathae</taxon>
        <taxon>Neoaves</taxon>
        <taxon>Telluraves</taxon>
        <taxon>Australaves</taxon>
        <taxon>Passeriformes</taxon>
        <taxon>Eurylaimidae</taxon>
        <taxon>Calyptomena</taxon>
    </lineage>
</organism>